<gene>
    <name evidence="1" type="ORF">GGR37_003669</name>
</gene>
<reference evidence="1 2" key="1">
    <citation type="submission" date="2020-08" db="EMBL/GenBank/DDBJ databases">
        <title>Genomic Encyclopedia of Type Strains, Phase IV (KMG-IV): sequencing the most valuable type-strain genomes for metagenomic binning, comparative biology and taxonomic classification.</title>
        <authorList>
            <person name="Goeker M."/>
        </authorList>
    </citation>
    <scope>NUCLEOTIDE SEQUENCE [LARGE SCALE GENOMIC DNA]</scope>
    <source>
        <strain evidence="1 2">DSM 17507</strain>
    </source>
</reference>
<dbReference type="EMBL" id="JACHOA010000008">
    <property type="protein sequence ID" value="MBB4615373.1"/>
    <property type="molecule type" value="Genomic_DNA"/>
</dbReference>
<accession>A0A7W7AE67</accession>
<comment type="caution">
    <text evidence="1">The sequence shown here is derived from an EMBL/GenBank/DDBJ whole genome shotgun (WGS) entry which is preliminary data.</text>
</comment>
<keyword evidence="2" id="KW-1185">Reference proteome</keyword>
<dbReference type="Proteomes" id="UP000538566">
    <property type="component" value="Unassembled WGS sequence"/>
</dbReference>
<organism evidence="1 2">
    <name type="scientific">Novosphingobium taihuense</name>
    <dbReference type="NCBI Taxonomy" id="260085"/>
    <lineage>
        <taxon>Bacteria</taxon>
        <taxon>Pseudomonadati</taxon>
        <taxon>Pseudomonadota</taxon>
        <taxon>Alphaproteobacteria</taxon>
        <taxon>Sphingomonadales</taxon>
        <taxon>Sphingomonadaceae</taxon>
        <taxon>Novosphingobium</taxon>
    </lineage>
</organism>
<protein>
    <submittedName>
        <fullName evidence="1">Uncharacterized protein</fullName>
    </submittedName>
</protein>
<sequence>MEHSTHKPGLGGIYALLSQASSRPRYAFLVLQLIAELADERGHAGPFVKCEGRPVLLREWLCEQLLPMSERPGRRASLRRRVEGELAGSLSGNAELDAQRIEQAVDEQVRAIGRANVSRAVSELVKAGIVSRFYQGYATNHAHQGGGRNVVYVVKPEVLQLLPKARSETIGVASSIAAPSVAPILVRVPQRKRGGAGQGDLFAA</sequence>
<dbReference type="AlphaFoldDB" id="A0A7W7AE67"/>
<dbReference type="RefSeq" id="WP_246415803.1">
    <property type="nucleotide sequence ID" value="NZ_JACHOA010000008.1"/>
</dbReference>
<evidence type="ECO:0000313" key="2">
    <source>
        <dbReference type="Proteomes" id="UP000538566"/>
    </source>
</evidence>
<name>A0A7W7AE67_9SPHN</name>
<evidence type="ECO:0000313" key="1">
    <source>
        <dbReference type="EMBL" id="MBB4615373.1"/>
    </source>
</evidence>
<proteinExistence type="predicted"/>